<reference evidence="3 4" key="1">
    <citation type="journal article" date="2013" name="Int. J. Syst. Evol. Microbiol.">
        <title>Aquimarina gracilis sp. nov., isolated from the gut microflora of a mussel, Mytilus coruscus, and emended description of Aquimarina spongiae.</title>
        <authorList>
            <person name="Park S.C."/>
            <person name="Choe H.N."/>
            <person name="Baik K.S."/>
            <person name="Seong C.N."/>
        </authorList>
    </citation>
    <scope>NUCLEOTIDE SEQUENCE [LARGE SCALE GENOMIC DNA]</scope>
    <source>
        <strain evidence="3 4">PSC32</strain>
    </source>
</reference>
<comment type="caution">
    <text evidence="3">The sequence shown here is derived from an EMBL/GenBank/DDBJ whole genome shotgun (WGS) entry which is preliminary data.</text>
</comment>
<dbReference type="Pfam" id="PF13648">
    <property type="entry name" value="Lipocalin_4"/>
    <property type="match status" value="1"/>
</dbReference>
<evidence type="ECO:0000313" key="3">
    <source>
        <dbReference type="EMBL" id="MEB3346351.1"/>
    </source>
</evidence>
<dbReference type="PROSITE" id="PS51257">
    <property type="entry name" value="PROKAR_LIPOPROTEIN"/>
    <property type="match status" value="1"/>
</dbReference>
<feature type="signal peptide" evidence="1">
    <location>
        <begin position="1"/>
        <end position="21"/>
    </location>
</feature>
<accession>A0ABU5ZWW4</accession>
<dbReference type="RefSeq" id="WP_324180375.1">
    <property type="nucleotide sequence ID" value="NZ_BAABAW010000010.1"/>
</dbReference>
<dbReference type="Proteomes" id="UP001327027">
    <property type="component" value="Unassembled WGS sequence"/>
</dbReference>
<dbReference type="EMBL" id="JAYKLX010000005">
    <property type="protein sequence ID" value="MEB3346351.1"/>
    <property type="molecule type" value="Genomic_DNA"/>
</dbReference>
<gene>
    <name evidence="3" type="ORF">U6A24_12815</name>
</gene>
<dbReference type="InterPro" id="IPR024311">
    <property type="entry name" value="Lipocalin-like"/>
</dbReference>
<protein>
    <submittedName>
        <fullName evidence="3">Lipocalin family protein</fullName>
    </submittedName>
</protein>
<proteinExistence type="predicted"/>
<feature type="domain" description="Lipocalin-like" evidence="2">
    <location>
        <begin position="123"/>
        <end position="212"/>
    </location>
</feature>
<feature type="chain" id="PRO_5045765325" evidence="1">
    <location>
        <begin position="22"/>
        <end position="228"/>
    </location>
</feature>
<name>A0ABU5ZWW4_9FLAO</name>
<sequence>MKKAILVTTVFLSALSISCGSDDDNDEVNNKPSAVILEIANRNASSSIDFIWNAATDPDGDVVTYDIKANAITLKENIERLKYTFITRDHLDLVFPITFKVIAQDQNGGFSESNEIVIEEDPIVGTWNYTQSLEDGQEVALSDCEKRGNYVFNLDNTSEDNFYKDGANSQCDLVKGVGTWTKNDDGTYSGTFADDIETYTTTFMLSEGKLIIEDTEAGKVFTDVYTKS</sequence>
<evidence type="ECO:0000256" key="1">
    <source>
        <dbReference type="SAM" id="SignalP"/>
    </source>
</evidence>
<keyword evidence="1" id="KW-0732">Signal</keyword>
<evidence type="ECO:0000259" key="2">
    <source>
        <dbReference type="Pfam" id="PF13648"/>
    </source>
</evidence>
<organism evidence="3 4">
    <name type="scientific">Aquimarina gracilis</name>
    <dbReference type="NCBI Taxonomy" id="874422"/>
    <lineage>
        <taxon>Bacteria</taxon>
        <taxon>Pseudomonadati</taxon>
        <taxon>Bacteroidota</taxon>
        <taxon>Flavobacteriia</taxon>
        <taxon>Flavobacteriales</taxon>
        <taxon>Flavobacteriaceae</taxon>
        <taxon>Aquimarina</taxon>
    </lineage>
</organism>
<evidence type="ECO:0000313" key="4">
    <source>
        <dbReference type="Proteomes" id="UP001327027"/>
    </source>
</evidence>
<keyword evidence="4" id="KW-1185">Reference proteome</keyword>